<evidence type="ECO:0000313" key="5">
    <source>
        <dbReference type="EMBL" id="CAF4030082.1"/>
    </source>
</evidence>
<evidence type="ECO:0000256" key="1">
    <source>
        <dbReference type="SAM" id="MobiDB-lite"/>
    </source>
</evidence>
<gene>
    <name evidence="2" type="ORF">GPM918_LOCUS8220</name>
    <name evidence="3" type="ORF">OVA965_LOCUS24961</name>
    <name evidence="4" type="ORF">SRO942_LOCUS8220</name>
    <name evidence="5" type="ORF">TMI583_LOCUS25686</name>
</gene>
<keyword evidence="6" id="KW-1185">Reference proteome</keyword>
<comment type="caution">
    <text evidence="2">The sequence shown here is derived from an EMBL/GenBank/DDBJ whole genome shotgun (WGS) entry which is preliminary data.</text>
</comment>
<dbReference type="Proteomes" id="UP000663829">
    <property type="component" value="Unassembled WGS sequence"/>
</dbReference>
<organism evidence="2 6">
    <name type="scientific">Didymodactylos carnosus</name>
    <dbReference type="NCBI Taxonomy" id="1234261"/>
    <lineage>
        <taxon>Eukaryota</taxon>
        <taxon>Metazoa</taxon>
        <taxon>Spiralia</taxon>
        <taxon>Gnathifera</taxon>
        <taxon>Rotifera</taxon>
        <taxon>Eurotatoria</taxon>
        <taxon>Bdelloidea</taxon>
        <taxon>Philodinida</taxon>
        <taxon>Philodinidae</taxon>
        <taxon>Didymodactylos</taxon>
    </lineage>
</organism>
<evidence type="ECO:0000313" key="3">
    <source>
        <dbReference type="EMBL" id="CAF1221964.1"/>
    </source>
</evidence>
<feature type="compositionally biased region" description="Low complexity" evidence="1">
    <location>
        <begin position="60"/>
        <end position="77"/>
    </location>
</feature>
<accession>A0A813Z414</accession>
<proteinExistence type="predicted"/>
<reference evidence="2" key="1">
    <citation type="submission" date="2021-02" db="EMBL/GenBank/DDBJ databases">
        <authorList>
            <person name="Nowell W R."/>
        </authorList>
    </citation>
    <scope>NUCLEOTIDE SEQUENCE</scope>
</reference>
<dbReference type="AlphaFoldDB" id="A0A813Z414"/>
<dbReference type="Proteomes" id="UP000682733">
    <property type="component" value="Unassembled WGS sequence"/>
</dbReference>
<dbReference type="EMBL" id="CAJNOK010015268">
    <property type="protein sequence ID" value="CAF1221964.1"/>
    <property type="molecule type" value="Genomic_DNA"/>
</dbReference>
<evidence type="ECO:0000313" key="6">
    <source>
        <dbReference type="Proteomes" id="UP000663829"/>
    </source>
</evidence>
<dbReference type="Proteomes" id="UP000681722">
    <property type="component" value="Unassembled WGS sequence"/>
</dbReference>
<name>A0A813Z414_9BILA</name>
<sequence>MPSPSYSWDPALTFNSQIGQNTYHSMPQETSVSNKTINRKYSLDLNQSSNPPLQFLSPRSDQSPFSSHHSSSDSLSSSMNKARHLTFPQCIKIYNEITNIWPMQRWLTFNDSNEQETFLKLNCPQSMTIQMAIDKHCFLPEERSLNTLPKLLLIKNIQQNSKIFVTPNSSISLKNLVSNETETDDLLMYKLLAIICGNDPEMMFYREPITNYWYHYKNEQQQANSTIRLSKENVLILNDIIQNQTGKIPNLHKLNKSLATIFTTPQFYVYQPTT</sequence>
<protein>
    <submittedName>
        <fullName evidence="2">Uncharacterized protein</fullName>
    </submittedName>
</protein>
<dbReference type="Proteomes" id="UP000677228">
    <property type="component" value="Unassembled WGS sequence"/>
</dbReference>
<dbReference type="EMBL" id="CAJOBC010001408">
    <property type="protein sequence ID" value="CAF3676850.1"/>
    <property type="molecule type" value="Genomic_DNA"/>
</dbReference>
<dbReference type="EMBL" id="CAJOBA010036809">
    <property type="protein sequence ID" value="CAF4030082.1"/>
    <property type="molecule type" value="Genomic_DNA"/>
</dbReference>
<feature type="region of interest" description="Disordered" evidence="1">
    <location>
        <begin position="52"/>
        <end position="77"/>
    </location>
</feature>
<evidence type="ECO:0000313" key="2">
    <source>
        <dbReference type="EMBL" id="CAF0892928.1"/>
    </source>
</evidence>
<evidence type="ECO:0000313" key="4">
    <source>
        <dbReference type="EMBL" id="CAF3676850.1"/>
    </source>
</evidence>
<dbReference type="EMBL" id="CAJNOQ010001408">
    <property type="protein sequence ID" value="CAF0892928.1"/>
    <property type="molecule type" value="Genomic_DNA"/>
</dbReference>